<dbReference type="RefSeq" id="WP_380045669.1">
    <property type="nucleotide sequence ID" value="NZ_JBHLTC010000011.1"/>
</dbReference>
<evidence type="ECO:0000256" key="1">
    <source>
        <dbReference type="ARBA" id="ARBA00001933"/>
    </source>
</evidence>
<evidence type="ECO:0000313" key="5">
    <source>
        <dbReference type="EMBL" id="MFC0624369.1"/>
    </source>
</evidence>
<dbReference type="NCBIfam" id="NF041359">
    <property type="entry name" value="GntG_guanitoxin"/>
    <property type="match status" value="1"/>
</dbReference>
<reference evidence="5 6" key="1">
    <citation type="submission" date="2024-09" db="EMBL/GenBank/DDBJ databases">
        <authorList>
            <person name="Sun Q."/>
            <person name="Mori K."/>
        </authorList>
    </citation>
    <scope>NUCLEOTIDE SEQUENCE [LARGE SCALE GENOMIC DNA]</scope>
    <source>
        <strain evidence="5 6">CGMCC 1.15906</strain>
    </source>
</reference>
<comment type="caution">
    <text evidence="5">The sequence shown here is derived from an EMBL/GenBank/DDBJ whole genome shotgun (WGS) entry which is preliminary data.</text>
</comment>
<proteinExistence type="inferred from homology"/>
<keyword evidence="3" id="KW-0663">Pyridoxal phosphate</keyword>
<dbReference type="Gene3D" id="3.90.1150.10">
    <property type="entry name" value="Aspartate Aminotransferase, domain 1"/>
    <property type="match status" value="1"/>
</dbReference>
<sequence length="345" mass="35742">MIDLRSDTVSRPSAGMLEAMGRAPVGDDVYGEDPTVIELETEVAGLLGHESALFTVTGSLANILGVRALAPIGTEVLCEARAHIARAELGAHAAVSGITTRTWSDPAGLIDLDQIRALIAPDLGPYFVTTAAVSVENTHNFGGGTIQPKHQYDALADELDAAGLPLHLDGARLWNAHVATGVPLADYTRRAKAASVCLSKGLGAPVGSVLVGSAELIREARVWRKRLGAGWRQAGVLAAAGLYAVRHNVARLAEDHAKARAIAEVLADAVPGGVKPDAVETNIVVVDLPAEGKTVPQVVAEAKAEGVLIGGVGARTLRFVTHLDVSLSDSRYAAEVVARIVATAG</sequence>
<dbReference type="PANTHER" id="PTHR48097:SF9">
    <property type="entry name" value="L-THREONINE ALDOLASE"/>
    <property type="match status" value="1"/>
</dbReference>
<organism evidence="5 6">
    <name type="scientific">Kribbella deserti</name>
    <dbReference type="NCBI Taxonomy" id="1926257"/>
    <lineage>
        <taxon>Bacteria</taxon>
        <taxon>Bacillati</taxon>
        <taxon>Actinomycetota</taxon>
        <taxon>Actinomycetes</taxon>
        <taxon>Propionibacteriales</taxon>
        <taxon>Kribbellaceae</taxon>
        <taxon>Kribbella</taxon>
    </lineage>
</organism>
<dbReference type="PANTHER" id="PTHR48097">
    <property type="entry name" value="L-THREONINE ALDOLASE-RELATED"/>
    <property type="match status" value="1"/>
</dbReference>
<evidence type="ECO:0000259" key="4">
    <source>
        <dbReference type="Pfam" id="PF01212"/>
    </source>
</evidence>
<dbReference type="Proteomes" id="UP001589890">
    <property type="component" value="Unassembled WGS sequence"/>
</dbReference>
<comment type="similarity">
    <text evidence="2">Belongs to the threonine aldolase family.</text>
</comment>
<dbReference type="InterPro" id="IPR015422">
    <property type="entry name" value="PyrdxlP-dep_Trfase_small"/>
</dbReference>
<dbReference type="InterPro" id="IPR023603">
    <property type="entry name" value="Low_specificity_L-TA-like"/>
</dbReference>
<protein>
    <submittedName>
        <fullName evidence="5">Threonine aldolase family protein</fullName>
    </submittedName>
</protein>
<evidence type="ECO:0000313" key="6">
    <source>
        <dbReference type="Proteomes" id="UP001589890"/>
    </source>
</evidence>
<dbReference type="PIRSF" id="PIRSF017617">
    <property type="entry name" value="Thr_aldolase"/>
    <property type="match status" value="1"/>
</dbReference>
<feature type="domain" description="Aromatic amino acid beta-eliminating lyase/threonine aldolase" evidence="4">
    <location>
        <begin position="3"/>
        <end position="287"/>
    </location>
</feature>
<gene>
    <name evidence="5" type="ORF">ACFFGN_09875</name>
</gene>
<evidence type="ECO:0000256" key="3">
    <source>
        <dbReference type="ARBA" id="ARBA00022898"/>
    </source>
</evidence>
<dbReference type="EMBL" id="JBHLTC010000011">
    <property type="protein sequence ID" value="MFC0624369.1"/>
    <property type="molecule type" value="Genomic_DNA"/>
</dbReference>
<name>A0ABV6QI97_9ACTN</name>
<accession>A0ABV6QI97</accession>
<dbReference type="Gene3D" id="3.40.640.10">
    <property type="entry name" value="Type I PLP-dependent aspartate aminotransferase-like (Major domain)"/>
    <property type="match status" value="1"/>
</dbReference>
<evidence type="ECO:0000256" key="2">
    <source>
        <dbReference type="ARBA" id="ARBA00006966"/>
    </source>
</evidence>
<dbReference type="SUPFAM" id="SSF53383">
    <property type="entry name" value="PLP-dependent transferases"/>
    <property type="match status" value="1"/>
</dbReference>
<dbReference type="Pfam" id="PF01212">
    <property type="entry name" value="Beta_elim_lyase"/>
    <property type="match status" value="1"/>
</dbReference>
<comment type="cofactor">
    <cofactor evidence="1">
        <name>pyridoxal 5'-phosphate</name>
        <dbReference type="ChEBI" id="CHEBI:597326"/>
    </cofactor>
</comment>
<dbReference type="InterPro" id="IPR015424">
    <property type="entry name" value="PyrdxlP-dep_Trfase"/>
</dbReference>
<keyword evidence="6" id="KW-1185">Reference proteome</keyword>
<dbReference type="InterPro" id="IPR001597">
    <property type="entry name" value="ArAA_b-elim_lyase/Thr_aldolase"/>
</dbReference>
<dbReference type="InterPro" id="IPR015421">
    <property type="entry name" value="PyrdxlP-dep_Trfase_major"/>
</dbReference>